<name>A0A7W3Y1E8_9ACTN</name>
<proteinExistence type="predicted"/>
<feature type="region of interest" description="Disordered" evidence="1">
    <location>
        <begin position="88"/>
        <end position="125"/>
    </location>
</feature>
<dbReference type="EMBL" id="VKHT01000276">
    <property type="protein sequence ID" value="MBB0244614.1"/>
    <property type="molecule type" value="Genomic_DNA"/>
</dbReference>
<comment type="caution">
    <text evidence="2">The sequence shown here is derived from an EMBL/GenBank/DDBJ whole genome shotgun (WGS) entry which is preliminary data.</text>
</comment>
<feature type="compositionally biased region" description="Basic and acidic residues" evidence="1">
    <location>
        <begin position="226"/>
        <end position="236"/>
    </location>
</feature>
<feature type="compositionally biased region" description="Low complexity" evidence="1">
    <location>
        <begin position="143"/>
        <end position="159"/>
    </location>
</feature>
<sequence>MNDRQAPAGYPPAGSTDDTARTPYGYGYPQETGYTHPGSDGITENGGGYGSDPYGQATAYDNGRHTATGWDNTPAHGMPRFQEFADHSDAGHGTPADGWGARGGYDSTGPDGWGGESTAPTAGHADGYGTGWDGYTGGGYTGSDTTPSHGSHGSHASHGSGDGWGNGWDGTADTAGSTAVQPTPDEWDSRGTGTEGTGGWDTGGGWDAGNGTHRHDTDGYGPTGHEAGHNAGHDAGYDSGYDDPYGVAGGDHRETDGTAGTDAGYGDHPEHGGYPERIPGDEPDDSPGPDTMAFRAITHRLAAEGTDPDSVDADHRSGFGNDTPEGPDAGPRRGRRRSPK</sequence>
<dbReference type="AlphaFoldDB" id="A0A7W3Y1E8"/>
<gene>
    <name evidence="2" type="ORF">FNQ90_10990</name>
</gene>
<protein>
    <submittedName>
        <fullName evidence="2">Uncharacterized protein</fullName>
    </submittedName>
</protein>
<evidence type="ECO:0000313" key="2">
    <source>
        <dbReference type="EMBL" id="MBB0244614.1"/>
    </source>
</evidence>
<evidence type="ECO:0000256" key="1">
    <source>
        <dbReference type="SAM" id="MobiDB-lite"/>
    </source>
</evidence>
<feature type="non-terminal residue" evidence="2">
    <location>
        <position position="340"/>
    </location>
</feature>
<feature type="region of interest" description="Disordered" evidence="1">
    <location>
        <begin position="143"/>
        <end position="340"/>
    </location>
</feature>
<feature type="compositionally biased region" description="Basic and acidic residues" evidence="1">
    <location>
        <begin position="265"/>
        <end position="280"/>
    </location>
</feature>
<feature type="compositionally biased region" description="Gly residues" evidence="1">
    <location>
        <begin position="193"/>
        <end position="208"/>
    </location>
</feature>
<evidence type="ECO:0000313" key="3">
    <source>
        <dbReference type="Proteomes" id="UP000538929"/>
    </source>
</evidence>
<accession>A0A7W3Y1E8</accession>
<dbReference type="Proteomes" id="UP000538929">
    <property type="component" value="Unassembled WGS sequence"/>
</dbReference>
<organism evidence="2 3">
    <name type="scientific">Streptomyces alkaliphilus</name>
    <dbReference type="NCBI Taxonomy" id="1472722"/>
    <lineage>
        <taxon>Bacteria</taxon>
        <taxon>Bacillati</taxon>
        <taxon>Actinomycetota</taxon>
        <taxon>Actinomycetes</taxon>
        <taxon>Kitasatosporales</taxon>
        <taxon>Streptomycetaceae</taxon>
        <taxon>Streptomyces</taxon>
    </lineage>
</organism>
<feature type="region of interest" description="Disordered" evidence="1">
    <location>
        <begin position="1"/>
        <end position="54"/>
    </location>
</feature>
<keyword evidence="3" id="KW-1185">Reference proteome</keyword>
<reference evidence="3" key="1">
    <citation type="submission" date="2019-10" db="EMBL/GenBank/DDBJ databases">
        <title>Streptomyces sp. nov., a novel actinobacterium isolated from alkaline environment.</title>
        <authorList>
            <person name="Golinska P."/>
        </authorList>
    </citation>
    <scope>NUCLEOTIDE SEQUENCE [LARGE SCALE GENOMIC DNA]</scope>
    <source>
        <strain evidence="3">DSM 42118</strain>
    </source>
</reference>